<protein>
    <submittedName>
        <fullName evidence="3">Uncharacterized conserved protein, contains Zn-finger domain</fullName>
    </submittedName>
</protein>
<reference evidence="3 4" key="1">
    <citation type="submission" date="2016-10" db="EMBL/GenBank/DDBJ databases">
        <authorList>
            <person name="de Groot N.N."/>
        </authorList>
    </citation>
    <scope>NUCLEOTIDE SEQUENCE [LARGE SCALE GENOMIC DNA]</scope>
    <source>
        <strain evidence="3 4">CGMCC 1.8925</strain>
    </source>
</reference>
<evidence type="ECO:0000259" key="2">
    <source>
        <dbReference type="Pfam" id="PF10276"/>
    </source>
</evidence>
<keyword evidence="4" id="KW-1185">Reference proteome</keyword>
<dbReference type="Proteomes" id="UP000199502">
    <property type="component" value="Unassembled WGS sequence"/>
</dbReference>
<evidence type="ECO:0000313" key="3">
    <source>
        <dbReference type="EMBL" id="SCY50658.1"/>
    </source>
</evidence>
<feature type="compositionally biased region" description="Polar residues" evidence="1">
    <location>
        <begin position="1"/>
        <end position="15"/>
    </location>
</feature>
<sequence length="81" mass="8661">MTQHVTPENPLSTETGPEALVLPPPVTVTVTTRRVSCDGDDGAGMGHPRVWLAISETGYVDCGYCDKRFVLDPVHAAGDDH</sequence>
<dbReference type="Gene3D" id="2.60.260.40">
    <property type="entry name" value="q5lls5 like domains"/>
    <property type="match status" value="1"/>
</dbReference>
<feature type="region of interest" description="Disordered" evidence="1">
    <location>
        <begin position="1"/>
        <end position="21"/>
    </location>
</feature>
<evidence type="ECO:0000313" key="4">
    <source>
        <dbReference type="Proteomes" id="UP000199502"/>
    </source>
</evidence>
<feature type="domain" description="Zinc finger CHCC-type" evidence="2">
    <location>
        <begin position="33"/>
        <end position="69"/>
    </location>
</feature>
<organism evidence="3 4">
    <name type="scientific">Paracoccus tibetensis</name>
    <dbReference type="NCBI Taxonomy" id="336292"/>
    <lineage>
        <taxon>Bacteria</taxon>
        <taxon>Pseudomonadati</taxon>
        <taxon>Pseudomonadota</taxon>
        <taxon>Alphaproteobacteria</taxon>
        <taxon>Rhodobacterales</taxon>
        <taxon>Paracoccaceae</taxon>
        <taxon>Paracoccus</taxon>
    </lineage>
</organism>
<accession>A0A1G5GIX8</accession>
<proteinExistence type="predicted"/>
<dbReference type="AlphaFoldDB" id="A0A1G5GIX8"/>
<dbReference type="EMBL" id="FMVT01000005">
    <property type="protein sequence ID" value="SCY50658.1"/>
    <property type="molecule type" value="Genomic_DNA"/>
</dbReference>
<dbReference type="Pfam" id="PF10276">
    <property type="entry name" value="zf-CHCC"/>
    <property type="match status" value="1"/>
</dbReference>
<gene>
    <name evidence="3" type="ORF">SAMN05660710_01758</name>
</gene>
<evidence type="ECO:0000256" key="1">
    <source>
        <dbReference type="SAM" id="MobiDB-lite"/>
    </source>
</evidence>
<name>A0A1G5GIX8_9RHOB</name>
<dbReference type="OrthoDB" id="7391570at2"/>
<dbReference type="InterPro" id="IPR019401">
    <property type="entry name" value="Znf_CHCC"/>
</dbReference>
<dbReference type="STRING" id="336292.SAMN05660710_01758"/>